<keyword evidence="3" id="KW-0966">Cell projection</keyword>
<feature type="region of interest" description="Disordered" evidence="1">
    <location>
        <begin position="280"/>
        <end position="306"/>
    </location>
</feature>
<feature type="compositionally biased region" description="Basic and acidic residues" evidence="1">
    <location>
        <begin position="639"/>
        <end position="658"/>
    </location>
</feature>
<sequence length="666" mass="75671">MKTKSSNSSSFAMILELVKTKVQQLSAMQGFVKISHQTNTAVKTKQETQNDEKLIKNPVTEKNGIVKLSQIKTDLNSKIDIDSTTKNKQSTNQKTITEKQSNDVKQNQNALSSKQISPEPSPKISVEKQNEELSSKNLTEQVQSKVQNIPKRSIFKEGVENKSHQENQQLKQIVHNNGQKNTANQKVNSHKISNLQIQTQSKSTSLNIQQDNSQKTVHANINIPQTESLGVKNSHQKPIATSEKSENDLTITIKTNLQSNTNKQNVQAEKTQSKDIFQFQKPSQTSQSSNHQRANVGSDSQNIIVSKQPVVSTRKAEKLVSQTNEPEAETVQKLRTDPDVLSISKTTKKTVQIPRSEEQQKTVDSRNLIEQLILQGKTEISTQLKKTEDLPEQKISQQSGIIAENLISEKSVLKSSQSQPAMTFKQIQLIIKNAVVQIQNSTSEFTQFRQIKREIPSQLKTSQPIKIENFKLEIAKNLKNDTPVISEQPQIEKFKQVEQVKELLNEKLARKTYESEQITQTHNEIQKTADSVVTRIEQQERSSNIQTIVETVKEMQNNIVEKATVDLSPPNLGKVEIELIKQQDRLIITLKVQTNEAKELLEKNSKELASRLSTLGFKVEQIDIKTPHKTEEDQLSNHQEQKENQNHERRQKRQQEQEVKEDDQLN</sequence>
<dbReference type="RefSeq" id="WP_012003848.1">
    <property type="nucleotide sequence ID" value="NC_009828.1"/>
</dbReference>
<protein>
    <submittedName>
        <fullName evidence="3">Flagellar hook-length control protein</fullName>
    </submittedName>
</protein>
<reference evidence="3 4" key="1">
    <citation type="submission" date="2007-08" db="EMBL/GenBank/DDBJ databases">
        <title>Complete sequence of Thermotoga lettingae TMO.</title>
        <authorList>
            <consortium name="US DOE Joint Genome Institute"/>
            <person name="Copeland A."/>
            <person name="Lucas S."/>
            <person name="Lapidus A."/>
            <person name="Barry K."/>
            <person name="Glavina del Rio T."/>
            <person name="Dalin E."/>
            <person name="Tice H."/>
            <person name="Pitluck S."/>
            <person name="Foster B."/>
            <person name="Bruce D."/>
            <person name="Schmutz J."/>
            <person name="Larimer F."/>
            <person name="Land M."/>
            <person name="Hauser L."/>
            <person name="Kyrpides N."/>
            <person name="Mikhailova N."/>
            <person name="Nelson K."/>
            <person name="Gogarten J.P."/>
            <person name="Noll K."/>
            <person name="Richardson P."/>
        </authorList>
    </citation>
    <scope>NUCLEOTIDE SEQUENCE [LARGE SCALE GENOMIC DNA]</scope>
    <source>
        <strain evidence="4">ATCC BAA-301 / DSM 14385 / NBRC 107922 / TMO</strain>
    </source>
</reference>
<dbReference type="AlphaFoldDB" id="A8F888"/>
<dbReference type="OrthoDB" id="37845at2"/>
<feature type="region of interest" description="Disordered" evidence="1">
    <location>
        <begin position="627"/>
        <end position="666"/>
    </location>
</feature>
<feature type="region of interest" description="Disordered" evidence="1">
    <location>
        <begin position="84"/>
        <end position="142"/>
    </location>
</feature>
<dbReference type="Gene3D" id="3.30.750.140">
    <property type="match status" value="1"/>
</dbReference>
<evidence type="ECO:0000256" key="1">
    <source>
        <dbReference type="SAM" id="MobiDB-lite"/>
    </source>
</evidence>
<dbReference type="InterPro" id="IPR021136">
    <property type="entry name" value="Flagellar_hook_control-like_C"/>
</dbReference>
<dbReference type="InterPro" id="IPR038610">
    <property type="entry name" value="FliK-like_C_sf"/>
</dbReference>
<keyword evidence="4" id="KW-1185">Reference proteome</keyword>
<reference evidence="3 4" key="2">
    <citation type="journal article" date="2009" name="Proc. Natl. Acad. Sci. U.S.A.">
        <title>On the chimeric nature, thermophilic origin, and phylogenetic placement of the Thermotogales.</title>
        <authorList>
            <person name="Zhaxybayeva O."/>
            <person name="Swithers K.S."/>
            <person name="Lapierre P."/>
            <person name="Fournier G.P."/>
            <person name="Bickhart D.M."/>
            <person name="DeBoy R.T."/>
            <person name="Nelson K.E."/>
            <person name="Nesbo C.L."/>
            <person name="Doolittle W.F."/>
            <person name="Gogarten J.P."/>
            <person name="Noll K.M."/>
        </authorList>
    </citation>
    <scope>NUCLEOTIDE SEQUENCE [LARGE SCALE GENOMIC DNA]</scope>
    <source>
        <strain evidence="4">ATCC BAA-301 / DSM 14385 / NBRC 107922 / TMO</strain>
    </source>
</reference>
<feature type="region of interest" description="Disordered" evidence="1">
    <location>
        <begin position="222"/>
        <end position="247"/>
    </location>
</feature>
<dbReference type="eggNOG" id="COG3144">
    <property type="taxonomic scope" value="Bacteria"/>
</dbReference>
<dbReference type="EMBL" id="CP000812">
    <property type="protein sequence ID" value="ABV34372.1"/>
    <property type="molecule type" value="Genomic_DNA"/>
</dbReference>
<keyword evidence="3" id="KW-0969">Cilium</keyword>
<gene>
    <name evidence="3" type="ordered locus">Tlet_1818</name>
</gene>
<feature type="compositionally biased region" description="Polar residues" evidence="1">
    <location>
        <begin position="103"/>
        <end position="118"/>
    </location>
</feature>
<dbReference type="CDD" id="cd17470">
    <property type="entry name" value="T3SS_Flik_C"/>
    <property type="match status" value="1"/>
</dbReference>
<dbReference type="KEGG" id="tle:Tlet_1818"/>
<dbReference type="STRING" id="416591.Tlet_1818"/>
<dbReference type="HOGENOM" id="CLU_412110_0_0_0"/>
<name>A8F888_PSELT</name>
<evidence type="ECO:0000313" key="3">
    <source>
        <dbReference type="EMBL" id="ABV34372.1"/>
    </source>
</evidence>
<proteinExistence type="predicted"/>
<evidence type="ECO:0000313" key="4">
    <source>
        <dbReference type="Proteomes" id="UP000002016"/>
    </source>
</evidence>
<keyword evidence="3" id="KW-0282">Flagellum</keyword>
<accession>A8F888</accession>
<dbReference type="Proteomes" id="UP000002016">
    <property type="component" value="Chromosome"/>
</dbReference>
<feature type="compositionally biased region" description="Basic and acidic residues" evidence="1">
    <location>
        <begin position="125"/>
        <end position="134"/>
    </location>
</feature>
<feature type="domain" description="Flagellar hook-length control protein-like C-terminal" evidence="2">
    <location>
        <begin position="550"/>
        <end position="626"/>
    </location>
</feature>
<dbReference type="Pfam" id="PF02120">
    <property type="entry name" value="Flg_hook"/>
    <property type="match status" value="1"/>
</dbReference>
<feature type="compositionally biased region" description="Polar residues" evidence="1">
    <location>
        <begin position="222"/>
        <end position="233"/>
    </location>
</feature>
<organism evidence="3 4">
    <name type="scientific">Pseudothermotoga lettingae (strain ATCC BAA-301 / DSM 14385 / NBRC 107922 / TMO)</name>
    <name type="common">Thermotoga lettingae</name>
    <dbReference type="NCBI Taxonomy" id="416591"/>
    <lineage>
        <taxon>Bacteria</taxon>
        <taxon>Thermotogati</taxon>
        <taxon>Thermotogota</taxon>
        <taxon>Thermotogae</taxon>
        <taxon>Thermotogales</taxon>
        <taxon>Thermotogaceae</taxon>
        <taxon>Pseudothermotoga</taxon>
    </lineage>
</organism>
<evidence type="ECO:0000259" key="2">
    <source>
        <dbReference type="Pfam" id="PF02120"/>
    </source>
</evidence>
<feature type="compositionally biased region" description="Low complexity" evidence="1">
    <location>
        <begin position="86"/>
        <end position="95"/>
    </location>
</feature>